<accession>A0AAE0PAU5</accession>
<dbReference type="EMBL" id="JAUTDP010000009">
    <property type="protein sequence ID" value="KAK3396392.1"/>
    <property type="molecule type" value="Genomic_DNA"/>
</dbReference>
<gene>
    <name evidence="1" type="ORF">B0T20DRAFT_332386</name>
</gene>
<evidence type="ECO:0000313" key="2">
    <source>
        <dbReference type="Proteomes" id="UP001281003"/>
    </source>
</evidence>
<keyword evidence="2" id="KW-1185">Reference proteome</keyword>
<dbReference type="AlphaFoldDB" id="A0AAE0PAU5"/>
<comment type="caution">
    <text evidence="1">The sequence shown here is derived from an EMBL/GenBank/DDBJ whole genome shotgun (WGS) entry which is preliminary data.</text>
</comment>
<reference evidence="1" key="2">
    <citation type="submission" date="2023-07" db="EMBL/GenBank/DDBJ databases">
        <authorList>
            <consortium name="Lawrence Berkeley National Laboratory"/>
            <person name="Haridas S."/>
            <person name="Hensen N."/>
            <person name="Bonometti L."/>
            <person name="Westerberg I."/>
            <person name="Brannstrom I.O."/>
            <person name="Guillou S."/>
            <person name="Cros-Aarteil S."/>
            <person name="Calhoun S."/>
            <person name="Kuo A."/>
            <person name="Mondo S."/>
            <person name="Pangilinan J."/>
            <person name="Riley R."/>
            <person name="LaButti K."/>
            <person name="Andreopoulos B."/>
            <person name="Lipzen A."/>
            <person name="Chen C."/>
            <person name="Yanf M."/>
            <person name="Daum C."/>
            <person name="Ng V."/>
            <person name="Clum A."/>
            <person name="Steindorff A."/>
            <person name="Ohm R."/>
            <person name="Martin F."/>
            <person name="Silar P."/>
            <person name="Natvig D."/>
            <person name="Lalanne C."/>
            <person name="Gautier V."/>
            <person name="Ament-velasquez S.L."/>
            <person name="Kruys A."/>
            <person name="Hutchinson M.I."/>
            <person name="Powell A.J."/>
            <person name="Barry K."/>
            <person name="Miller A.N."/>
            <person name="Grigoriev I.V."/>
            <person name="Debuchy R."/>
            <person name="Gladieux P."/>
            <person name="Thoren M.H."/>
            <person name="Johannesson H."/>
        </authorList>
    </citation>
    <scope>NUCLEOTIDE SEQUENCE</scope>
    <source>
        <strain evidence="1">FGSC 1904</strain>
    </source>
</reference>
<protein>
    <submittedName>
        <fullName evidence="1">Uncharacterized protein</fullName>
    </submittedName>
</protein>
<reference evidence="1" key="1">
    <citation type="journal article" date="2023" name="Mol. Phylogenet. Evol.">
        <title>Genome-scale phylogeny and comparative genomics of the fungal order Sordariales.</title>
        <authorList>
            <person name="Hensen N."/>
            <person name="Bonometti L."/>
            <person name="Westerberg I."/>
            <person name="Brannstrom I.O."/>
            <person name="Guillou S."/>
            <person name="Cros-Aarteil S."/>
            <person name="Calhoun S."/>
            <person name="Haridas S."/>
            <person name="Kuo A."/>
            <person name="Mondo S."/>
            <person name="Pangilinan J."/>
            <person name="Riley R."/>
            <person name="LaButti K."/>
            <person name="Andreopoulos B."/>
            <person name="Lipzen A."/>
            <person name="Chen C."/>
            <person name="Yan M."/>
            <person name="Daum C."/>
            <person name="Ng V."/>
            <person name="Clum A."/>
            <person name="Steindorff A."/>
            <person name="Ohm R.A."/>
            <person name="Martin F."/>
            <person name="Silar P."/>
            <person name="Natvig D.O."/>
            <person name="Lalanne C."/>
            <person name="Gautier V."/>
            <person name="Ament-Velasquez S.L."/>
            <person name="Kruys A."/>
            <person name="Hutchinson M.I."/>
            <person name="Powell A.J."/>
            <person name="Barry K."/>
            <person name="Miller A.N."/>
            <person name="Grigoriev I.V."/>
            <person name="Debuchy R."/>
            <person name="Gladieux P."/>
            <person name="Hiltunen Thoren M."/>
            <person name="Johannesson H."/>
        </authorList>
    </citation>
    <scope>NUCLEOTIDE SEQUENCE</scope>
    <source>
        <strain evidence="1">FGSC 1904</strain>
    </source>
</reference>
<organism evidence="1 2">
    <name type="scientific">Sordaria brevicollis</name>
    <dbReference type="NCBI Taxonomy" id="83679"/>
    <lineage>
        <taxon>Eukaryota</taxon>
        <taxon>Fungi</taxon>
        <taxon>Dikarya</taxon>
        <taxon>Ascomycota</taxon>
        <taxon>Pezizomycotina</taxon>
        <taxon>Sordariomycetes</taxon>
        <taxon>Sordariomycetidae</taxon>
        <taxon>Sordariales</taxon>
        <taxon>Sordariaceae</taxon>
        <taxon>Sordaria</taxon>
    </lineage>
</organism>
<evidence type="ECO:0000313" key="1">
    <source>
        <dbReference type="EMBL" id="KAK3396392.1"/>
    </source>
</evidence>
<dbReference type="Proteomes" id="UP001281003">
    <property type="component" value="Unassembled WGS sequence"/>
</dbReference>
<name>A0AAE0PAU5_SORBR</name>
<feature type="non-terminal residue" evidence="1">
    <location>
        <position position="1"/>
    </location>
</feature>
<proteinExistence type="predicted"/>
<sequence>NTGILGRLGLLRVSTGDPYPWGGSRPALVWAGCCGAFNGTLRWRPITPFLDSSDNSIGN</sequence>
<feature type="non-terminal residue" evidence="1">
    <location>
        <position position="59"/>
    </location>
</feature>